<dbReference type="Proteomes" id="UP000583101">
    <property type="component" value="Unassembled WGS sequence"/>
</dbReference>
<dbReference type="PROSITE" id="PS51257">
    <property type="entry name" value="PROKAR_LIPOPROTEIN"/>
    <property type="match status" value="1"/>
</dbReference>
<reference evidence="3" key="2">
    <citation type="submission" date="2019-03" db="EMBL/GenBank/DDBJ databases">
        <authorList>
            <person name="Yan Y.-Q."/>
            <person name="Du Z.-J."/>
        </authorList>
    </citation>
    <scope>NUCLEOTIDE SEQUENCE</scope>
    <source>
        <strain evidence="3">PP-F2FG21</strain>
    </source>
</reference>
<name>A0A4Y8AFD0_9SPHI</name>
<keyword evidence="5" id="KW-1185">Reference proteome</keyword>
<accession>A0A4Y8AFD0</accession>
<dbReference type="AlphaFoldDB" id="A0A4Y8AFD0"/>
<evidence type="ECO:0008006" key="6">
    <source>
        <dbReference type="Google" id="ProtNLM"/>
    </source>
</evidence>
<evidence type="ECO:0000313" key="2">
    <source>
        <dbReference type="EMBL" id="MBB3970362.1"/>
    </source>
</evidence>
<protein>
    <recommendedName>
        <fullName evidence="6">Lipoprotein</fullName>
    </recommendedName>
</protein>
<evidence type="ECO:0000313" key="5">
    <source>
        <dbReference type="Proteomes" id="UP000583101"/>
    </source>
</evidence>
<feature type="region of interest" description="Disordered" evidence="1">
    <location>
        <begin position="74"/>
        <end position="93"/>
    </location>
</feature>
<evidence type="ECO:0000256" key="1">
    <source>
        <dbReference type="SAM" id="MobiDB-lite"/>
    </source>
</evidence>
<feature type="compositionally biased region" description="Basic and acidic residues" evidence="1">
    <location>
        <begin position="82"/>
        <end position="93"/>
    </location>
</feature>
<reference evidence="2 5" key="3">
    <citation type="submission" date="2020-08" db="EMBL/GenBank/DDBJ databases">
        <title>Genomic Encyclopedia of Type Strains, Phase IV (KMG-IV): sequencing the most valuable type-strain genomes for metagenomic binning, comparative biology and taxonomic classification.</title>
        <authorList>
            <person name="Goeker M."/>
        </authorList>
    </citation>
    <scope>NUCLEOTIDE SEQUENCE [LARGE SCALE GENOMIC DNA]</scope>
    <source>
        <strain evidence="2 5">DSM 100995</strain>
    </source>
</reference>
<evidence type="ECO:0000313" key="4">
    <source>
        <dbReference type="Proteomes" id="UP000297248"/>
    </source>
</evidence>
<dbReference type="OrthoDB" id="1494315at2"/>
<dbReference type="RefSeq" id="WP_134336340.1">
    <property type="nucleotide sequence ID" value="NZ_BMCZ01000003.1"/>
</dbReference>
<reference evidence="3 4" key="1">
    <citation type="journal article" date="2016" name="Int. J. Syst. Evol. Microbiol.">
        <title>Proposal of Mucilaginibacter phyllosphaerae sp. nov. isolated from the phyllosphere of Galium album.</title>
        <authorList>
            <person name="Aydogan E.L."/>
            <person name="Busse H.J."/>
            <person name="Moser G."/>
            <person name="Muller C."/>
            <person name="Kampfer P."/>
            <person name="Glaeser S.P."/>
        </authorList>
    </citation>
    <scope>NUCLEOTIDE SEQUENCE [LARGE SCALE GENOMIC DNA]</scope>
    <source>
        <strain evidence="3 4">PP-F2FG21</strain>
    </source>
</reference>
<dbReference type="EMBL" id="JACIEG010000005">
    <property type="protein sequence ID" value="MBB3970362.1"/>
    <property type="molecule type" value="Genomic_DNA"/>
</dbReference>
<proteinExistence type="predicted"/>
<organism evidence="3 4">
    <name type="scientific">Mucilaginibacter phyllosphaerae</name>
    <dbReference type="NCBI Taxonomy" id="1812349"/>
    <lineage>
        <taxon>Bacteria</taxon>
        <taxon>Pseudomonadati</taxon>
        <taxon>Bacteroidota</taxon>
        <taxon>Sphingobacteriia</taxon>
        <taxon>Sphingobacteriales</taxon>
        <taxon>Sphingobacteriaceae</taxon>
        <taxon>Mucilaginibacter</taxon>
    </lineage>
</organism>
<sequence length="222" mass="23797">MMNLPKYLIAPILALTVIACQQNKDPKTTDTIAGAADTTQPDAAKATDTAAVDLPGDKPVPLVQLIVPGTSIGQTSLNESSENVHKRLGKPDSGDAAMGKSISVWYAGHDTTGNVTQMYFSRGQGDDETKRVKQIRVTSPFFKLNSKVFAGVPFKNVSGIYQLKKVATFTDKGSNHTLYDDTKAGIAFDADDKGIITGITVHEPGREAASTYLPFFSTLKML</sequence>
<dbReference type="EMBL" id="SNQG01000003">
    <property type="protein sequence ID" value="TEW66731.1"/>
    <property type="molecule type" value="Genomic_DNA"/>
</dbReference>
<gene>
    <name evidence="3" type="ORF">E2R65_09945</name>
    <name evidence="2" type="ORF">GGR35_002978</name>
</gene>
<dbReference type="Proteomes" id="UP000297248">
    <property type="component" value="Unassembled WGS sequence"/>
</dbReference>
<comment type="caution">
    <text evidence="3">The sequence shown here is derived from an EMBL/GenBank/DDBJ whole genome shotgun (WGS) entry which is preliminary data.</text>
</comment>
<evidence type="ECO:0000313" key="3">
    <source>
        <dbReference type="EMBL" id="TEW66731.1"/>
    </source>
</evidence>